<dbReference type="EMBL" id="JRQD01000003">
    <property type="protein sequence ID" value="KGM06892.1"/>
    <property type="molecule type" value="Genomic_DNA"/>
</dbReference>
<dbReference type="PROSITE" id="PS00583">
    <property type="entry name" value="PFKB_KINASES_1"/>
    <property type="match status" value="1"/>
</dbReference>
<evidence type="ECO:0000259" key="6">
    <source>
        <dbReference type="Pfam" id="PF00294"/>
    </source>
</evidence>
<dbReference type="Pfam" id="PF00294">
    <property type="entry name" value="PfkB"/>
    <property type="match status" value="1"/>
</dbReference>
<evidence type="ECO:0000256" key="5">
    <source>
        <dbReference type="ARBA" id="ARBA00022840"/>
    </source>
</evidence>
<organism evidence="7 8">
    <name type="scientific">Methylophaga thiooxydans</name>
    <dbReference type="NCBI Taxonomy" id="392484"/>
    <lineage>
        <taxon>Bacteria</taxon>
        <taxon>Pseudomonadati</taxon>
        <taxon>Pseudomonadota</taxon>
        <taxon>Gammaproteobacteria</taxon>
        <taxon>Thiotrichales</taxon>
        <taxon>Piscirickettsiaceae</taxon>
        <taxon>Methylophaga</taxon>
    </lineage>
</organism>
<dbReference type="GO" id="GO:0005524">
    <property type="term" value="F:ATP binding"/>
    <property type="evidence" value="ECO:0007669"/>
    <property type="project" value="UniProtKB-KW"/>
</dbReference>
<comment type="caution">
    <text evidence="7">The sequence shown here is derived from an EMBL/GenBank/DDBJ whole genome shotgun (WGS) entry which is preliminary data.</text>
</comment>
<dbReference type="InterPro" id="IPR011611">
    <property type="entry name" value="PfkB_dom"/>
</dbReference>
<accession>A0A0A0BGS8</accession>
<protein>
    <submittedName>
        <fullName evidence="7">Fructokinase</fullName>
        <ecNumber evidence="7">2.7.1.4</ecNumber>
    </submittedName>
</protein>
<dbReference type="InterPro" id="IPR050306">
    <property type="entry name" value="PfkB_Carbo_kinase"/>
</dbReference>
<dbReference type="GO" id="GO:0008865">
    <property type="term" value="F:fructokinase activity"/>
    <property type="evidence" value="ECO:0007669"/>
    <property type="project" value="UniProtKB-EC"/>
</dbReference>
<keyword evidence="2 7" id="KW-0808">Transferase</keyword>
<reference evidence="7 8" key="1">
    <citation type="submission" date="2014-09" db="EMBL/GenBank/DDBJ databases">
        <authorList>
            <person name="Grob C."/>
            <person name="Taubert M."/>
            <person name="Howat A.M."/>
            <person name="Burns O.J."/>
            <person name="Dixon J.L."/>
            <person name="Chen Y."/>
            <person name="Murrell J.C."/>
        </authorList>
    </citation>
    <scope>NUCLEOTIDE SEQUENCE [LARGE SCALE GENOMIC DNA]</scope>
    <source>
        <strain evidence="7">L4</strain>
    </source>
</reference>
<dbReference type="AlphaFoldDB" id="A0A0A0BGS8"/>
<evidence type="ECO:0000256" key="1">
    <source>
        <dbReference type="ARBA" id="ARBA00010688"/>
    </source>
</evidence>
<dbReference type="EC" id="2.7.1.4" evidence="7"/>
<dbReference type="Gene3D" id="3.40.1190.20">
    <property type="match status" value="1"/>
</dbReference>
<evidence type="ECO:0000313" key="8">
    <source>
        <dbReference type="Proteomes" id="UP000029999"/>
    </source>
</evidence>
<dbReference type="InterPro" id="IPR002173">
    <property type="entry name" value="Carboh/pur_kinase_PfkB_CS"/>
</dbReference>
<proteinExistence type="inferred from homology"/>
<dbReference type="PANTHER" id="PTHR43085">
    <property type="entry name" value="HEXOKINASE FAMILY MEMBER"/>
    <property type="match status" value="1"/>
</dbReference>
<feature type="domain" description="Carbohydrate kinase PfkB" evidence="6">
    <location>
        <begin position="22"/>
        <end position="280"/>
    </location>
</feature>
<keyword evidence="3" id="KW-0547">Nucleotide-binding</keyword>
<evidence type="ECO:0000256" key="2">
    <source>
        <dbReference type="ARBA" id="ARBA00022679"/>
    </source>
</evidence>
<dbReference type="CDD" id="cd01167">
    <property type="entry name" value="bac_FRK"/>
    <property type="match status" value="1"/>
</dbReference>
<dbReference type="PANTHER" id="PTHR43085:SF1">
    <property type="entry name" value="PSEUDOURIDINE KINASE-RELATED"/>
    <property type="match status" value="1"/>
</dbReference>
<sequence>MNQTTQLTIFGEALFDCFPDGESVLGGAPFNVAWHLQAFGDAPKFISRVGNDTLGDTILAEMKNWGMDTNWVQLDNQHPTGRVNVTIDDNEPSYEIATESAWDFIADSLIDSPPQAGLFYHGSLAARSEISHHTLQKLTESPGLDIFVDVNLRDPWWQKEDICHWLEQARWVKLNQDELGELGFRSADLHQDMTRMHSHYHLDQLIVTCGEKGAIVRDQDGEFHLIKPTASNQVIDTVGAGDAFTAMYIHGLLAGWEITHALAQAQRFASQVVGLRGATSKDANFYNIINN</sequence>
<gene>
    <name evidence="7" type="ORF">LP43_1387</name>
</gene>
<keyword evidence="4 7" id="KW-0418">Kinase</keyword>
<evidence type="ECO:0000313" key="7">
    <source>
        <dbReference type="EMBL" id="KGM06892.1"/>
    </source>
</evidence>
<name>A0A0A0BGS8_9GAMM</name>
<evidence type="ECO:0000256" key="4">
    <source>
        <dbReference type="ARBA" id="ARBA00022777"/>
    </source>
</evidence>
<comment type="similarity">
    <text evidence="1">Belongs to the carbohydrate kinase PfkB family.</text>
</comment>
<evidence type="ECO:0000256" key="3">
    <source>
        <dbReference type="ARBA" id="ARBA00022741"/>
    </source>
</evidence>
<keyword evidence="5" id="KW-0067">ATP-binding</keyword>
<dbReference type="STRING" id="392484.LP43_1387"/>
<dbReference type="InterPro" id="IPR029056">
    <property type="entry name" value="Ribokinase-like"/>
</dbReference>
<dbReference type="SUPFAM" id="SSF53613">
    <property type="entry name" value="Ribokinase-like"/>
    <property type="match status" value="1"/>
</dbReference>
<dbReference type="Proteomes" id="UP000029999">
    <property type="component" value="Unassembled WGS sequence"/>
</dbReference>
<dbReference type="RefSeq" id="WP_036313568.1">
    <property type="nucleotide sequence ID" value="NZ_JRQD01000003.1"/>
</dbReference>